<dbReference type="OrthoDB" id="8299280at2"/>
<reference evidence="1 2" key="1">
    <citation type="submission" date="2019-07" db="EMBL/GenBank/DDBJ databases">
        <title>The Draft Genome Sequence of Rhizobium tropici SARCC-755 Associated with Superior Nodulation on Pigeonpea (Cajanus cajan (L.) Millsp.).</title>
        <authorList>
            <person name="Bopape F.L."/>
            <person name="Hassen A.I."/>
            <person name="Swanevelder Z.H."/>
            <person name="Gwata E.T."/>
        </authorList>
    </citation>
    <scope>NUCLEOTIDE SEQUENCE [LARGE SCALE GENOMIC DNA]</scope>
    <source>
        <strain evidence="1 2">SARCC-755</strain>
    </source>
</reference>
<evidence type="ECO:0000313" key="1">
    <source>
        <dbReference type="EMBL" id="KAA1180384.1"/>
    </source>
</evidence>
<evidence type="ECO:0000313" key="2">
    <source>
        <dbReference type="Proteomes" id="UP000323608"/>
    </source>
</evidence>
<comment type="caution">
    <text evidence="1">The sequence shown here is derived from an EMBL/GenBank/DDBJ whole genome shotgun (WGS) entry which is preliminary data.</text>
</comment>
<name>A0A5B0W0W3_RHITR</name>
<dbReference type="Proteomes" id="UP000323608">
    <property type="component" value="Unassembled WGS sequence"/>
</dbReference>
<accession>A0A5B0W0W3</accession>
<protein>
    <submittedName>
        <fullName evidence="1">Uncharacterized protein</fullName>
    </submittedName>
</protein>
<organism evidence="1 2">
    <name type="scientific">Rhizobium tropici</name>
    <dbReference type="NCBI Taxonomy" id="398"/>
    <lineage>
        <taxon>Bacteria</taxon>
        <taxon>Pseudomonadati</taxon>
        <taxon>Pseudomonadota</taxon>
        <taxon>Alphaproteobacteria</taxon>
        <taxon>Hyphomicrobiales</taxon>
        <taxon>Rhizobiaceae</taxon>
        <taxon>Rhizobium/Agrobacterium group</taxon>
        <taxon>Rhizobium</taxon>
    </lineage>
</organism>
<dbReference type="EMBL" id="VNIP01000008">
    <property type="protein sequence ID" value="KAA1180384.1"/>
    <property type="molecule type" value="Genomic_DNA"/>
</dbReference>
<sequence>MLANQAPSPSQTDVLICLDNQQVASRIGTVLSQQGLTVLTIPTTGLQEWFEPNGCQLVVTHTAMIGQVRSRLNLPVVNIEAFIFDRPEHTTEGAARQFDGDAFVKRVFLVMNGGQRRAS</sequence>
<gene>
    <name evidence="1" type="ORF">FP026_16240</name>
</gene>
<dbReference type="RefSeq" id="WP_149635638.1">
    <property type="nucleotide sequence ID" value="NZ_VNIP01000008.1"/>
</dbReference>
<proteinExistence type="predicted"/>
<dbReference type="AlphaFoldDB" id="A0A5B0W0W3"/>